<evidence type="ECO:0000313" key="5">
    <source>
        <dbReference type="EMBL" id="BAT25524.1"/>
    </source>
</evidence>
<dbReference type="InterPro" id="IPR036390">
    <property type="entry name" value="WH_DNA-bd_sf"/>
</dbReference>
<dbReference type="PANTHER" id="PTHR43537">
    <property type="entry name" value="TRANSCRIPTIONAL REGULATOR, GNTR FAMILY"/>
    <property type="match status" value="1"/>
</dbReference>
<dbReference type="Pfam" id="PF07729">
    <property type="entry name" value="FCD"/>
    <property type="match status" value="1"/>
</dbReference>
<accession>A0A0P0YVN2</accession>
<dbReference type="CDD" id="cd07377">
    <property type="entry name" value="WHTH_GntR"/>
    <property type="match status" value="1"/>
</dbReference>
<dbReference type="InterPro" id="IPR000524">
    <property type="entry name" value="Tscrpt_reg_HTH_GntR"/>
</dbReference>
<evidence type="ECO:0000256" key="3">
    <source>
        <dbReference type="ARBA" id="ARBA00023163"/>
    </source>
</evidence>
<protein>
    <submittedName>
        <fullName evidence="5">Transcriptional regulator</fullName>
    </submittedName>
</protein>
<dbReference type="PROSITE" id="PS50949">
    <property type="entry name" value="HTH_GNTR"/>
    <property type="match status" value="1"/>
</dbReference>
<dbReference type="Gene3D" id="1.10.10.10">
    <property type="entry name" value="Winged helix-like DNA-binding domain superfamily/Winged helix DNA-binding domain"/>
    <property type="match status" value="1"/>
</dbReference>
<dbReference type="Pfam" id="PF00392">
    <property type="entry name" value="GntR"/>
    <property type="match status" value="1"/>
</dbReference>
<dbReference type="AlphaFoldDB" id="A0A0P0YVN2"/>
<dbReference type="SMART" id="SM00895">
    <property type="entry name" value="FCD"/>
    <property type="match status" value="1"/>
</dbReference>
<dbReference type="Gene3D" id="1.20.120.530">
    <property type="entry name" value="GntR ligand-binding domain-like"/>
    <property type="match status" value="1"/>
</dbReference>
<dbReference type="EMBL" id="LC066370">
    <property type="protein sequence ID" value="BAT25524.1"/>
    <property type="molecule type" value="Genomic_DNA"/>
</dbReference>
<dbReference type="PRINTS" id="PR00035">
    <property type="entry name" value="HTHGNTR"/>
</dbReference>
<proteinExistence type="predicted"/>
<dbReference type="InterPro" id="IPR011711">
    <property type="entry name" value="GntR_C"/>
</dbReference>
<organism evidence="5">
    <name type="scientific">Aureimonas altamirensis</name>
    <dbReference type="NCBI Taxonomy" id="370622"/>
    <lineage>
        <taxon>Bacteria</taxon>
        <taxon>Pseudomonadati</taxon>
        <taxon>Pseudomonadota</taxon>
        <taxon>Alphaproteobacteria</taxon>
        <taxon>Hyphomicrobiales</taxon>
        <taxon>Aurantimonadaceae</taxon>
        <taxon>Aureimonas</taxon>
    </lineage>
</organism>
<dbReference type="GO" id="GO:0003700">
    <property type="term" value="F:DNA-binding transcription factor activity"/>
    <property type="evidence" value="ECO:0007669"/>
    <property type="project" value="InterPro"/>
</dbReference>
<evidence type="ECO:0000259" key="4">
    <source>
        <dbReference type="PROSITE" id="PS50949"/>
    </source>
</evidence>
<keyword evidence="3" id="KW-0804">Transcription</keyword>
<sequence>MRGYMSTSTAPVEQRRLYQQVADQIRSLIAEKGIREGGRLPPERDLAQQLGVSRPSLREALIALEIEGTVDIRMGSGIYYLGAPETPTKQHGDSPNDLMEARIAVETAAVSMACARAQPQDFERLRNLLHAMKVDIDANRHPLDNDRIFHIEIASLSGNSVLSRLVGDMFDARFSPIFTQYREHFDNRQSWLSAYEEHVVIVDAMEARDSLRASGHMAAHLLASLRRWERET</sequence>
<dbReference type="SMART" id="SM00345">
    <property type="entry name" value="HTH_GNTR"/>
    <property type="match status" value="1"/>
</dbReference>
<dbReference type="GO" id="GO:0003677">
    <property type="term" value="F:DNA binding"/>
    <property type="evidence" value="ECO:0007669"/>
    <property type="project" value="UniProtKB-KW"/>
</dbReference>
<dbReference type="SUPFAM" id="SSF46785">
    <property type="entry name" value="Winged helix' DNA-binding domain"/>
    <property type="match status" value="1"/>
</dbReference>
<feature type="domain" description="HTH gntR-type" evidence="4">
    <location>
        <begin position="15"/>
        <end position="83"/>
    </location>
</feature>
<dbReference type="PANTHER" id="PTHR43537:SF5">
    <property type="entry name" value="UXU OPERON TRANSCRIPTIONAL REGULATOR"/>
    <property type="match status" value="1"/>
</dbReference>
<dbReference type="InterPro" id="IPR008920">
    <property type="entry name" value="TF_FadR/GntR_C"/>
</dbReference>
<name>A0A0P0YVN2_9HYPH</name>
<dbReference type="InterPro" id="IPR036388">
    <property type="entry name" value="WH-like_DNA-bd_sf"/>
</dbReference>
<evidence type="ECO:0000256" key="1">
    <source>
        <dbReference type="ARBA" id="ARBA00023015"/>
    </source>
</evidence>
<dbReference type="SUPFAM" id="SSF48008">
    <property type="entry name" value="GntR ligand-binding domain-like"/>
    <property type="match status" value="1"/>
</dbReference>
<keyword evidence="2" id="KW-0238">DNA-binding</keyword>
<evidence type="ECO:0000256" key="2">
    <source>
        <dbReference type="ARBA" id="ARBA00023125"/>
    </source>
</evidence>
<keyword evidence="1" id="KW-0805">Transcription regulation</keyword>
<reference evidence="5" key="1">
    <citation type="journal article" date="2015" name="Proc. Natl. Acad. Sci. U.S.A.">
        <title>Bacterial clade with the ribosomal RNA operon on a small plasmid rather than the chromosome.</title>
        <authorList>
            <person name="Anda M."/>
            <person name="Ohtsubo Y."/>
            <person name="Okubo T."/>
            <person name="Sugawara M."/>
            <person name="Nagata Y."/>
            <person name="Tsuda M."/>
            <person name="Minamisawa K."/>
            <person name="Mitsui H."/>
        </authorList>
    </citation>
    <scope>NUCLEOTIDE SEQUENCE</scope>
    <source>
        <strain evidence="5">DSM 21988</strain>
    </source>
</reference>